<dbReference type="AlphaFoldDB" id="A0A0F9TPF9"/>
<evidence type="ECO:0000313" key="2">
    <source>
        <dbReference type="EMBL" id="KKN50981.1"/>
    </source>
</evidence>
<keyword evidence="1" id="KW-1133">Transmembrane helix</keyword>
<reference evidence="2" key="1">
    <citation type="journal article" date="2015" name="Nature">
        <title>Complex archaea that bridge the gap between prokaryotes and eukaryotes.</title>
        <authorList>
            <person name="Spang A."/>
            <person name="Saw J.H."/>
            <person name="Jorgensen S.L."/>
            <person name="Zaremba-Niedzwiedzka K."/>
            <person name="Martijn J."/>
            <person name="Lind A.E."/>
            <person name="van Eijk R."/>
            <person name="Schleper C."/>
            <person name="Guy L."/>
            <person name="Ettema T.J."/>
        </authorList>
    </citation>
    <scope>NUCLEOTIDE SEQUENCE</scope>
</reference>
<proteinExistence type="predicted"/>
<dbReference type="InterPro" id="IPR018676">
    <property type="entry name" value="DUF2149"/>
</dbReference>
<feature type="transmembrane region" description="Helical" evidence="1">
    <location>
        <begin position="21"/>
        <end position="42"/>
    </location>
</feature>
<organism evidence="2">
    <name type="scientific">marine sediment metagenome</name>
    <dbReference type="NCBI Taxonomy" id="412755"/>
    <lineage>
        <taxon>unclassified sequences</taxon>
        <taxon>metagenomes</taxon>
        <taxon>ecological metagenomes</taxon>
    </lineage>
</organism>
<evidence type="ECO:0008006" key="3">
    <source>
        <dbReference type="Google" id="ProtNLM"/>
    </source>
</evidence>
<dbReference type="Pfam" id="PF09919">
    <property type="entry name" value="DUF2149"/>
    <property type="match status" value="1"/>
</dbReference>
<gene>
    <name evidence="2" type="ORF">LCGC14_0627390</name>
</gene>
<comment type="caution">
    <text evidence="2">The sequence shown here is derived from an EMBL/GenBank/DDBJ whole genome shotgun (WGS) entry which is preliminary data.</text>
</comment>
<dbReference type="EMBL" id="LAZR01001086">
    <property type="protein sequence ID" value="KKN50981.1"/>
    <property type="molecule type" value="Genomic_DNA"/>
</dbReference>
<keyword evidence="1" id="KW-0472">Membrane</keyword>
<protein>
    <recommendedName>
        <fullName evidence="3">DUF2149 domain-containing protein</fullName>
    </recommendedName>
</protein>
<accession>A0A0F9TPF9</accession>
<evidence type="ECO:0000256" key="1">
    <source>
        <dbReference type="SAM" id="Phobius"/>
    </source>
</evidence>
<sequence length="105" mass="11461">MARSWQKNRFSAESEEPLGPMANFLDLMLVFACGLIAALIAMSDQLQDHFQQSSNQSAYSEKEIVETGKEIPESPLGRQGGADGFEAVGQVFRDPKTGKLILIGD</sequence>
<name>A0A0F9TPF9_9ZZZZ</name>
<keyword evidence="1" id="KW-0812">Transmembrane</keyword>